<evidence type="ECO:0000313" key="3">
    <source>
        <dbReference type="Proteomes" id="UP000005431"/>
    </source>
</evidence>
<proteinExistence type="predicted"/>
<dbReference type="EMBL" id="JN116824">
    <property type="protein sequence ID" value="AEV51988.1"/>
    <property type="molecule type" value="Genomic_DNA"/>
</dbReference>
<dbReference type="GeneID" id="11541450"/>
<evidence type="ECO:0000313" key="2">
    <source>
        <dbReference type="EMBL" id="AEV51988.1"/>
    </source>
</evidence>
<protein>
    <submittedName>
        <fullName evidence="2">Lysin</fullName>
    </submittedName>
</protein>
<dbReference type="InterPro" id="IPR039564">
    <property type="entry name" value="Peptidase_C39-like"/>
</dbReference>
<dbReference type="OrthoDB" id="2438at10239"/>
<dbReference type="Pfam" id="PF13529">
    <property type="entry name" value="Peptidase_C39_2"/>
    <property type="match status" value="1"/>
</dbReference>
<dbReference type="Gene3D" id="3.90.70.10">
    <property type="entry name" value="Cysteine proteinases"/>
    <property type="match status" value="1"/>
</dbReference>
<organism evidence="2 3">
    <name type="scientific">Rhodococcus phage REQ3</name>
    <dbReference type="NCBI Taxonomy" id="1109714"/>
    <lineage>
        <taxon>Viruses</taxon>
        <taxon>Duplodnaviria</taxon>
        <taxon>Heunggongvirae</taxon>
        <taxon>Uroviricota</taxon>
        <taxon>Caudoviricetes</taxon>
        <taxon>Caudoviricetes incertae sedis</taxon>
        <taxon>Wodongavirus</taxon>
        <taxon>Wodongavirus REQ3</taxon>
    </lineage>
</organism>
<dbReference type="GO" id="GO:0001897">
    <property type="term" value="P:symbiont-mediated cytolysis of host cell"/>
    <property type="evidence" value="ECO:0007669"/>
    <property type="project" value="UniProtKB-ARBA"/>
</dbReference>
<dbReference type="KEGG" id="vg:11541450"/>
<evidence type="ECO:0000259" key="1">
    <source>
        <dbReference type="Pfam" id="PF13529"/>
    </source>
</evidence>
<dbReference type="Proteomes" id="UP000005431">
    <property type="component" value="Segment"/>
</dbReference>
<keyword evidence="3" id="KW-1185">Reference proteome</keyword>
<feature type="domain" description="Peptidase C39-like" evidence="1">
    <location>
        <begin position="13"/>
        <end position="153"/>
    </location>
</feature>
<reference evidence="2 3" key="1">
    <citation type="submission" date="2011-06" db="EMBL/GenBank/DDBJ databases">
        <title>Two lysogenic phages can make up a single lytic phage.</title>
        <authorList>
            <person name="Petrovski S."/>
        </authorList>
    </citation>
    <scope>NUCLEOTIDE SEQUENCE [LARGE SCALE GENOMIC DNA]</scope>
</reference>
<name>G9FH99_9CAUD</name>
<sequence>MTQKQLPYDRGIVRQETGYWCGPASAQVVLNSRGINVAEATLASDIGTTWNGTDFIGLIERVLDRRVPEANYTSVSMPNDPPTGAQKDRLWRDILRSVNAGWGVIVNIVAPPSNYPRGVHGSTSPAYGGGTVYHYMTVMGYDDVARAVWIADSGFSPYGYWMSFEQLTTLIPPKGYCYANVDGPAPAPGGTMEDDKLTAVHQKVTGRYKSRVPGSTYEDDMLGYIHQIDRAVFEQGQQLKRIEDLLKGGK</sequence>
<dbReference type="RefSeq" id="YP_005087244.1">
    <property type="nucleotide sequence ID" value="NC_016654.1"/>
</dbReference>
<accession>G9FH99</accession>
<dbReference type="SUPFAM" id="SSF54001">
    <property type="entry name" value="Cysteine proteinases"/>
    <property type="match status" value="1"/>
</dbReference>
<dbReference type="InterPro" id="IPR038765">
    <property type="entry name" value="Papain-like_cys_pep_sf"/>
</dbReference>